<evidence type="ECO:0000313" key="2">
    <source>
        <dbReference type="EMBL" id="KEI65438.1"/>
    </source>
</evidence>
<dbReference type="NCBIfam" id="TIGR01444">
    <property type="entry name" value="fkbM_fam"/>
    <property type="match status" value="1"/>
</dbReference>
<dbReference type="STRING" id="388467.A19Y_0195"/>
<proteinExistence type="predicted"/>
<dbReference type="SUPFAM" id="SSF53335">
    <property type="entry name" value="S-adenosyl-L-methionine-dependent methyltransferases"/>
    <property type="match status" value="1"/>
</dbReference>
<dbReference type="EMBL" id="CM002803">
    <property type="protein sequence ID" value="KEI65438.1"/>
    <property type="molecule type" value="Genomic_DNA"/>
</dbReference>
<organism evidence="2 3">
    <name type="scientific">Planktothrix agardhii (strain NIVA-CYA 126/8)</name>
    <dbReference type="NCBI Taxonomy" id="388467"/>
    <lineage>
        <taxon>Bacteria</taxon>
        <taxon>Bacillati</taxon>
        <taxon>Cyanobacteriota</taxon>
        <taxon>Cyanophyceae</taxon>
        <taxon>Oscillatoriophycideae</taxon>
        <taxon>Oscillatoriales</taxon>
        <taxon>Microcoleaceae</taxon>
        <taxon>Planktothrix</taxon>
    </lineage>
</organism>
<dbReference type="Proteomes" id="UP000027395">
    <property type="component" value="Chromosome"/>
</dbReference>
<dbReference type="eggNOG" id="COG0275">
    <property type="taxonomic scope" value="Bacteria"/>
</dbReference>
<dbReference type="RefSeq" id="WP_042151252.1">
    <property type="nucleotide sequence ID" value="NZ_CM002803.1"/>
</dbReference>
<sequence length="233" mass="26632">MNYDPNPLELSTSLVNFFDLLITKLQPNIICDIGALNGIESLRFRKLAPDATLYAFEANPLNYLKFSDWLASHNYSINYEYLAITDVCKPIEFNILKTAEEGYDWRGGASSILNRINVEDSLKTFVPCSTLDKFMSERHLLGKPNCLWIDVEGAAYQMLQGAIETLKETQFLKVEVEKARIWENQKLDVDVIQLLESYDFQAVCTTLHPTSPQYDLIFIKQSLAQYISDIIPT</sequence>
<dbReference type="InterPro" id="IPR053188">
    <property type="entry name" value="FkbM_Methyltransferase"/>
</dbReference>
<keyword evidence="3" id="KW-1185">Reference proteome</keyword>
<dbReference type="GO" id="GO:0008171">
    <property type="term" value="F:O-methyltransferase activity"/>
    <property type="evidence" value="ECO:0007669"/>
    <property type="project" value="TreeGrafter"/>
</dbReference>
<dbReference type="InterPro" id="IPR006342">
    <property type="entry name" value="FkbM_mtfrase"/>
</dbReference>
<feature type="domain" description="Methyltransferase FkbM" evidence="1">
    <location>
        <begin position="32"/>
        <end position="201"/>
    </location>
</feature>
<reference evidence="2 3" key="1">
    <citation type="journal article" date="2014" name="Appl. Environ. Microbiol.">
        <title>Elucidation of insertion elements encoded on plasmids and in vitro construction of shuttle vectors from the toxic cyanobacterium Planktothrix.</title>
        <authorList>
            <person name="Christiansen G."/>
            <person name="Goesmann A."/>
            <person name="Kurmayer R."/>
        </authorList>
    </citation>
    <scope>NUCLEOTIDE SEQUENCE [LARGE SCALE GENOMIC DNA]</scope>
    <source>
        <strain evidence="2 3">NIVA-CYA 126/8</strain>
    </source>
</reference>
<name>A0A073CCS4_PLAA1</name>
<dbReference type="InterPro" id="IPR029063">
    <property type="entry name" value="SAM-dependent_MTases_sf"/>
</dbReference>
<accession>A0A073CCS4</accession>
<dbReference type="Gene3D" id="3.40.50.150">
    <property type="entry name" value="Vaccinia Virus protein VP39"/>
    <property type="match status" value="1"/>
</dbReference>
<evidence type="ECO:0000259" key="1">
    <source>
        <dbReference type="Pfam" id="PF05050"/>
    </source>
</evidence>
<gene>
    <name evidence="2" type="primary">noeI</name>
    <name evidence="2" type="ORF">A19Y_0195</name>
</gene>
<dbReference type="PANTHER" id="PTHR36973:SF4">
    <property type="entry name" value="NODULATION PROTEIN"/>
    <property type="match status" value="1"/>
</dbReference>
<protein>
    <submittedName>
        <fullName evidence="2">NoeI</fullName>
    </submittedName>
</protein>
<evidence type="ECO:0000313" key="3">
    <source>
        <dbReference type="Proteomes" id="UP000027395"/>
    </source>
</evidence>
<dbReference type="PATRIC" id="fig|388467.6.peg.146"/>
<dbReference type="HOGENOM" id="CLU_1189050_0_0_3"/>
<dbReference type="PANTHER" id="PTHR36973">
    <property type="entry name" value="SLL1456 PROTEIN-RELATED"/>
    <property type="match status" value="1"/>
</dbReference>
<dbReference type="Pfam" id="PF05050">
    <property type="entry name" value="Methyltransf_21"/>
    <property type="match status" value="1"/>
</dbReference>
<dbReference type="AlphaFoldDB" id="A0A073CCS4"/>